<dbReference type="RefSeq" id="WP_039357510.1">
    <property type="nucleotide sequence ID" value="NZ_PGEZ01000001.1"/>
</dbReference>
<name>A0A0B2BCV3_9ACTN</name>
<accession>A0A0B2BCV3</accession>
<keyword evidence="2" id="KW-1185">Reference proteome</keyword>
<dbReference type="EMBL" id="PGEZ01000001">
    <property type="protein sequence ID" value="PJJ55914.1"/>
    <property type="molecule type" value="Genomic_DNA"/>
</dbReference>
<evidence type="ECO:0000313" key="2">
    <source>
        <dbReference type="Proteomes" id="UP000230842"/>
    </source>
</evidence>
<sequence length="198" mass="21073">MAARDELDGSPSVFNDAVARLHEATLRPEVLPEDLPPPRRIAPYAFAQAAEVVVGGDEVGTGRLVLLHDPDGNDSWEGTFRLVMFARADLDSEMASDPVMAGVGWSWLVEALESAGATYVAPSGSVTLVRTEGFGGMADDGSNAQLEIRASWTPTDAPDLGPHASAWSELLCMVSGLPPLAPGVLALPTRGRERRRQR</sequence>
<dbReference type="InterPro" id="IPR021555">
    <property type="entry name" value="DUF3000"/>
</dbReference>
<dbReference type="Proteomes" id="UP000230842">
    <property type="component" value="Unassembled WGS sequence"/>
</dbReference>
<proteinExistence type="predicted"/>
<gene>
    <name evidence="1" type="ORF">CLV56_0117</name>
</gene>
<dbReference type="AlphaFoldDB" id="A0A0B2BCV3"/>
<evidence type="ECO:0000313" key="1">
    <source>
        <dbReference type="EMBL" id="PJJ55914.1"/>
    </source>
</evidence>
<comment type="caution">
    <text evidence="1">The sequence shown here is derived from an EMBL/GenBank/DDBJ whole genome shotgun (WGS) entry which is preliminary data.</text>
</comment>
<organism evidence="1 2">
    <name type="scientific">Mumia flava</name>
    <dbReference type="NCBI Taxonomy" id="1348852"/>
    <lineage>
        <taxon>Bacteria</taxon>
        <taxon>Bacillati</taxon>
        <taxon>Actinomycetota</taxon>
        <taxon>Actinomycetes</taxon>
        <taxon>Propionibacteriales</taxon>
        <taxon>Nocardioidaceae</taxon>
        <taxon>Mumia</taxon>
    </lineage>
</organism>
<protein>
    <recommendedName>
        <fullName evidence="3">DUF3000 family protein</fullName>
    </recommendedName>
</protein>
<dbReference type="Pfam" id="PF11452">
    <property type="entry name" value="DUF3000"/>
    <property type="match status" value="1"/>
</dbReference>
<reference evidence="1 2" key="1">
    <citation type="submission" date="2017-11" db="EMBL/GenBank/DDBJ databases">
        <title>Genomic Encyclopedia of Archaeal and Bacterial Type Strains, Phase II (KMG-II): From Individual Species to Whole Genera.</title>
        <authorList>
            <person name="Goeker M."/>
        </authorList>
    </citation>
    <scope>NUCLEOTIDE SEQUENCE [LARGE SCALE GENOMIC DNA]</scope>
    <source>
        <strain evidence="1 2">DSM 27763</strain>
    </source>
</reference>
<dbReference type="OrthoDB" id="3210980at2"/>
<evidence type="ECO:0008006" key="3">
    <source>
        <dbReference type="Google" id="ProtNLM"/>
    </source>
</evidence>